<proteinExistence type="predicted"/>
<dbReference type="Proteomes" id="UP001501237">
    <property type="component" value="Unassembled WGS sequence"/>
</dbReference>
<evidence type="ECO:0000313" key="3">
    <source>
        <dbReference type="Proteomes" id="UP001501237"/>
    </source>
</evidence>
<comment type="caution">
    <text evidence="2">The sequence shown here is derived from an EMBL/GenBank/DDBJ whole genome shotgun (WGS) entry which is preliminary data.</text>
</comment>
<dbReference type="Pfam" id="PF01841">
    <property type="entry name" value="Transglut_core"/>
    <property type="match status" value="1"/>
</dbReference>
<name>A0ABP6QLR3_9ACTN</name>
<feature type="domain" description="Transglutaminase-like" evidence="1">
    <location>
        <begin position="35"/>
        <end position="126"/>
    </location>
</feature>
<gene>
    <name evidence="2" type="ORF">GCM10010468_72660</name>
</gene>
<protein>
    <submittedName>
        <fullName evidence="2">Transglutaminase domain-containing protein</fullName>
    </submittedName>
</protein>
<dbReference type="InterPro" id="IPR002931">
    <property type="entry name" value="Transglutaminase-like"/>
</dbReference>
<dbReference type="EMBL" id="BAAAUV010000033">
    <property type="protein sequence ID" value="GAA3237635.1"/>
    <property type="molecule type" value="Genomic_DNA"/>
</dbReference>
<evidence type="ECO:0000259" key="1">
    <source>
        <dbReference type="Pfam" id="PF01841"/>
    </source>
</evidence>
<evidence type="ECO:0000313" key="2">
    <source>
        <dbReference type="EMBL" id="GAA3237635.1"/>
    </source>
</evidence>
<dbReference type="SUPFAM" id="SSF54001">
    <property type="entry name" value="Cysteine proteinases"/>
    <property type="match status" value="1"/>
</dbReference>
<keyword evidence="3" id="KW-1185">Reference proteome</keyword>
<accession>A0ABP6QLR3</accession>
<dbReference type="PANTHER" id="PTHR33490:SF3">
    <property type="entry name" value="CONSERVED INTEGRAL MEMBRANE PROTEIN"/>
    <property type="match status" value="1"/>
</dbReference>
<dbReference type="PANTHER" id="PTHR33490">
    <property type="entry name" value="BLR5614 PROTEIN-RELATED"/>
    <property type="match status" value="1"/>
</dbReference>
<organism evidence="2 3">
    <name type="scientific">Actinocorallia longicatena</name>
    <dbReference type="NCBI Taxonomy" id="111803"/>
    <lineage>
        <taxon>Bacteria</taxon>
        <taxon>Bacillati</taxon>
        <taxon>Actinomycetota</taxon>
        <taxon>Actinomycetes</taxon>
        <taxon>Streptosporangiales</taxon>
        <taxon>Thermomonosporaceae</taxon>
        <taxon>Actinocorallia</taxon>
    </lineage>
</organism>
<dbReference type="RefSeq" id="WP_344837837.1">
    <property type="nucleotide sequence ID" value="NZ_BAAAUV010000033.1"/>
</dbReference>
<reference evidence="3" key="1">
    <citation type="journal article" date="2019" name="Int. J. Syst. Evol. Microbiol.">
        <title>The Global Catalogue of Microorganisms (GCM) 10K type strain sequencing project: providing services to taxonomists for standard genome sequencing and annotation.</title>
        <authorList>
            <consortium name="The Broad Institute Genomics Platform"/>
            <consortium name="The Broad Institute Genome Sequencing Center for Infectious Disease"/>
            <person name="Wu L."/>
            <person name="Ma J."/>
        </authorList>
    </citation>
    <scope>NUCLEOTIDE SEQUENCE [LARGE SCALE GENOMIC DNA]</scope>
    <source>
        <strain evidence="3">JCM 9377</strain>
    </source>
</reference>
<sequence>MNFTDEPWDYLGASEAVDFDDERIQARSSKFPDGEIPYAKAAFEFVRDEIRHSMDAGDPRRPWRASDVLEQGVGLCYAKSHLYVAFLRLAGIPSGFCYQRVGAGDEAVVHGLVAVQFEDHWVRLDPRGDRPGVRTWFATDEDIPAYRPGPGSDVLDYPEIYAEPHPAVLAALESPENPLPSDLG</sequence>
<dbReference type="InterPro" id="IPR038765">
    <property type="entry name" value="Papain-like_cys_pep_sf"/>
</dbReference>
<dbReference type="Gene3D" id="3.10.620.30">
    <property type="match status" value="1"/>
</dbReference>